<keyword evidence="2" id="KW-1185">Reference proteome</keyword>
<evidence type="ECO:0000313" key="2">
    <source>
        <dbReference type="Proteomes" id="UP001239111"/>
    </source>
</evidence>
<evidence type="ECO:0000313" key="1">
    <source>
        <dbReference type="EMBL" id="KAJ8682213.1"/>
    </source>
</evidence>
<proteinExistence type="predicted"/>
<name>A0ACC2PGN7_9HYME</name>
<dbReference type="EMBL" id="CM056741">
    <property type="protein sequence ID" value="KAJ8682213.1"/>
    <property type="molecule type" value="Genomic_DNA"/>
</dbReference>
<accession>A0ACC2PGN7</accession>
<sequence>MCPDEGMLSSDRSAPTSTVKLYLNTTSGEGSTVCPNMMCESSSIEGISANAIRVKACGRITMNCMVVVEKSEDIVPFDEVRAHFAPTTFGTLREAIVASEEMEMDDGRNIVIDIITEIPARAKLEIISNVKLNKNNRMIIQEPK</sequence>
<dbReference type="Proteomes" id="UP001239111">
    <property type="component" value="Chromosome 1"/>
</dbReference>
<gene>
    <name evidence="1" type="ORF">QAD02_018005</name>
</gene>
<protein>
    <submittedName>
        <fullName evidence="1">Uncharacterized protein</fullName>
    </submittedName>
</protein>
<organism evidence="1 2">
    <name type="scientific">Eretmocerus hayati</name>
    <dbReference type="NCBI Taxonomy" id="131215"/>
    <lineage>
        <taxon>Eukaryota</taxon>
        <taxon>Metazoa</taxon>
        <taxon>Ecdysozoa</taxon>
        <taxon>Arthropoda</taxon>
        <taxon>Hexapoda</taxon>
        <taxon>Insecta</taxon>
        <taxon>Pterygota</taxon>
        <taxon>Neoptera</taxon>
        <taxon>Endopterygota</taxon>
        <taxon>Hymenoptera</taxon>
        <taxon>Apocrita</taxon>
        <taxon>Proctotrupomorpha</taxon>
        <taxon>Chalcidoidea</taxon>
        <taxon>Aphelinidae</taxon>
        <taxon>Aphelininae</taxon>
        <taxon>Eretmocerus</taxon>
    </lineage>
</organism>
<reference evidence="1" key="1">
    <citation type="submission" date="2023-04" db="EMBL/GenBank/DDBJ databases">
        <title>A chromosome-level genome assembly of the parasitoid wasp Eretmocerus hayati.</title>
        <authorList>
            <person name="Zhong Y."/>
            <person name="Liu S."/>
            <person name="Liu Y."/>
        </authorList>
    </citation>
    <scope>NUCLEOTIDE SEQUENCE</scope>
    <source>
        <strain evidence="1">ZJU_SS_LIU_2023</strain>
    </source>
</reference>
<comment type="caution">
    <text evidence="1">The sequence shown here is derived from an EMBL/GenBank/DDBJ whole genome shotgun (WGS) entry which is preliminary data.</text>
</comment>